<dbReference type="InterPro" id="IPR011663">
    <property type="entry name" value="UTRA"/>
</dbReference>
<evidence type="ECO:0000313" key="6">
    <source>
        <dbReference type="Proteomes" id="UP000664701"/>
    </source>
</evidence>
<keyword evidence="6" id="KW-1185">Reference proteome</keyword>
<proteinExistence type="predicted"/>
<reference evidence="5 6" key="2">
    <citation type="submission" date="2024-03" db="EMBL/GenBank/DDBJ databases">
        <title>The Genome Sequence of Enterococcus sp. DIV2402.</title>
        <authorList>
            <consortium name="The Broad Institute Genomics Platform"/>
            <consortium name="The Broad Institute Microbial Omics Core"/>
            <consortium name="The Broad Institute Genomic Center for Infectious Diseases"/>
            <person name="Earl A."/>
            <person name="Manson A."/>
            <person name="Gilmore M."/>
            <person name="Schwartman J."/>
            <person name="Shea T."/>
            <person name="Abouelleil A."/>
            <person name="Cao P."/>
            <person name="Chapman S."/>
            <person name="Cusick C."/>
            <person name="Young S."/>
            <person name="Neafsey D."/>
            <person name="Nusbaum C."/>
            <person name="Birren B."/>
        </authorList>
    </citation>
    <scope>NUCLEOTIDE SEQUENCE [LARGE SCALE GENOMIC DNA]</scope>
    <source>
        <strain evidence="5 6">DIV2402</strain>
    </source>
</reference>
<dbReference type="PANTHER" id="PTHR44846:SF17">
    <property type="entry name" value="GNTR-FAMILY TRANSCRIPTIONAL REGULATOR"/>
    <property type="match status" value="1"/>
</dbReference>
<dbReference type="Gene3D" id="3.40.1410.10">
    <property type="entry name" value="Chorismate lyase-like"/>
    <property type="match status" value="1"/>
</dbReference>
<dbReference type="PRINTS" id="PR00035">
    <property type="entry name" value="HTHGNTR"/>
</dbReference>
<keyword evidence="3" id="KW-0804">Transcription</keyword>
<keyword evidence="1" id="KW-0805">Transcription regulation</keyword>
<dbReference type="InterPro" id="IPR028978">
    <property type="entry name" value="Chorismate_lyase_/UTRA_dom_sf"/>
</dbReference>
<dbReference type="CDD" id="cd07377">
    <property type="entry name" value="WHTH_GntR"/>
    <property type="match status" value="1"/>
</dbReference>
<evidence type="ECO:0000256" key="1">
    <source>
        <dbReference type="ARBA" id="ARBA00023015"/>
    </source>
</evidence>
<dbReference type="SMART" id="SM00345">
    <property type="entry name" value="HTH_GNTR"/>
    <property type="match status" value="1"/>
</dbReference>
<evidence type="ECO:0000256" key="3">
    <source>
        <dbReference type="ARBA" id="ARBA00023163"/>
    </source>
</evidence>
<dbReference type="Proteomes" id="UP000664701">
    <property type="component" value="Chromosome"/>
</dbReference>
<dbReference type="Pfam" id="PF07702">
    <property type="entry name" value="UTRA"/>
    <property type="match status" value="1"/>
</dbReference>
<dbReference type="PROSITE" id="PS50949">
    <property type="entry name" value="HTH_GNTR"/>
    <property type="match status" value="1"/>
</dbReference>
<evidence type="ECO:0000259" key="4">
    <source>
        <dbReference type="PROSITE" id="PS50949"/>
    </source>
</evidence>
<dbReference type="InterPro" id="IPR036388">
    <property type="entry name" value="WH-like_DNA-bd_sf"/>
</dbReference>
<dbReference type="Pfam" id="PF00392">
    <property type="entry name" value="GntR"/>
    <property type="match status" value="1"/>
</dbReference>
<dbReference type="EMBL" id="CP147251">
    <property type="protein sequence ID" value="WYJ76570.1"/>
    <property type="molecule type" value="Genomic_DNA"/>
</dbReference>
<evidence type="ECO:0000313" key="5">
    <source>
        <dbReference type="EMBL" id="WYJ76570.1"/>
    </source>
</evidence>
<reference evidence="5 6" key="1">
    <citation type="submission" date="2021-03" db="EMBL/GenBank/DDBJ databases">
        <authorList>
            <person name="Gilmore M.S."/>
            <person name="Schwartzman J."/>
            <person name="Van Tyne D."/>
            <person name="Martin M."/>
            <person name="Earl A.M."/>
            <person name="Manson A.L."/>
            <person name="Straub T."/>
            <person name="Salamzade R."/>
            <person name="Saavedra J."/>
            <person name="Lebreton F."/>
            <person name="Prichula J."/>
            <person name="Schaufler K."/>
            <person name="Gaca A."/>
            <person name="Sgardioli B."/>
            <person name="Wagenaar J."/>
            <person name="Strong T."/>
        </authorList>
    </citation>
    <scope>NUCLEOTIDE SEQUENCE [LARGE SCALE GENOMIC DNA]</scope>
    <source>
        <strain evidence="5 6">DIV2402</strain>
    </source>
</reference>
<evidence type="ECO:0000256" key="2">
    <source>
        <dbReference type="ARBA" id="ARBA00023125"/>
    </source>
</evidence>
<dbReference type="Gene3D" id="1.10.10.10">
    <property type="entry name" value="Winged helix-like DNA-binding domain superfamily/Winged helix DNA-binding domain"/>
    <property type="match status" value="1"/>
</dbReference>
<dbReference type="SUPFAM" id="SSF46785">
    <property type="entry name" value="Winged helix' DNA-binding domain"/>
    <property type="match status" value="1"/>
</dbReference>
<name>A0ABZ2SLV4_9ENTE</name>
<dbReference type="InterPro" id="IPR050679">
    <property type="entry name" value="Bact_HTH_transcr_reg"/>
</dbReference>
<accession>A0ABZ2SLV4</accession>
<sequence>MEKKTALYLQLYNDLRFKITTGEFTPGEKLPTEIEFREQYNISRDTVRRALAKLENEGFIIRKPPQGTFVRQSKSDYELTILSSFSEQMKERGIVPSSELDSIQLTTIDDSNIRSSLSLSEDDKCYIISRIRLGDNTPMAYEKTYVPYKLCPDIQKHIDNTSSLFDIYQNTYKLELGYGTINLESILATSFVQKKLSLPNYSPILLMKCLAFQENNEPLYYVECYYIGDKYYFSTKAPRTQDKG</sequence>
<keyword evidence="2" id="KW-0238">DNA-binding</keyword>
<dbReference type="SMART" id="SM00866">
    <property type="entry name" value="UTRA"/>
    <property type="match status" value="1"/>
</dbReference>
<protein>
    <submittedName>
        <fullName evidence="5">GntR family transcriptional regulator</fullName>
    </submittedName>
</protein>
<dbReference type="InterPro" id="IPR036390">
    <property type="entry name" value="WH_DNA-bd_sf"/>
</dbReference>
<gene>
    <name evidence="5" type="ORF">DOK78_001203</name>
</gene>
<dbReference type="RefSeq" id="WP_207941300.1">
    <property type="nucleotide sequence ID" value="NZ_CP147251.1"/>
</dbReference>
<dbReference type="SUPFAM" id="SSF64288">
    <property type="entry name" value="Chorismate lyase-like"/>
    <property type="match status" value="1"/>
</dbReference>
<dbReference type="InterPro" id="IPR000524">
    <property type="entry name" value="Tscrpt_reg_HTH_GntR"/>
</dbReference>
<feature type="domain" description="HTH gntR-type" evidence="4">
    <location>
        <begin position="5"/>
        <end position="73"/>
    </location>
</feature>
<dbReference type="PANTHER" id="PTHR44846">
    <property type="entry name" value="MANNOSYL-D-GLYCERATE TRANSPORT/METABOLISM SYSTEM REPRESSOR MNGR-RELATED"/>
    <property type="match status" value="1"/>
</dbReference>
<organism evidence="5 6">
    <name type="scientific">Candidatus Enterococcus lowellii</name>
    <dbReference type="NCBI Taxonomy" id="2230877"/>
    <lineage>
        <taxon>Bacteria</taxon>
        <taxon>Bacillati</taxon>
        <taxon>Bacillota</taxon>
        <taxon>Bacilli</taxon>
        <taxon>Lactobacillales</taxon>
        <taxon>Enterococcaceae</taxon>
        <taxon>Enterococcus</taxon>
    </lineage>
</organism>